<dbReference type="EMBL" id="CM037028">
    <property type="protein sequence ID" value="KAH7655430.1"/>
    <property type="molecule type" value="Genomic_DNA"/>
</dbReference>
<keyword evidence="2" id="KW-1185">Reference proteome</keyword>
<reference evidence="2" key="1">
    <citation type="journal article" date="2022" name="Nat. Commun.">
        <title>Chromosome evolution and the genetic basis of agronomically important traits in greater yam.</title>
        <authorList>
            <person name="Bredeson J.V."/>
            <person name="Lyons J.B."/>
            <person name="Oniyinde I.O."/>
            <person name="Okereke N.R."/>
            <person name="Kolade O."/>
            <person name="Nnabue I."/>
            <person name="Nwadili C.O."/>
            <person name="Hribova E."/>
            <person name="Parker M."/>
            <person name="Nwogha J."/>
            <person name="Shu S."/>
            <person name="Carlson J."/>
            <person name="Kariba R."/>
            <person name="Muthemba S."/>
            <person name="Knop K."/>
            <person name="Barton G.J."/>
            <person name="Sherwood A.V."/>
            <person name="Lopez-Montes A."/>
            <person name="Asiedu R."/>
            <person name="Jamnadass R."/>
            <person name="Muchugi A."/>
            <person name="Goodstein D."/>
            <person name="Egesi C.N."/>
            <person name="Featherston J."/>
            <person name="Asfaw A."/>
            <person name="Simpson G.G."/>
            <person name="Dolezel J."/>
            <person name="Hendre P.S."/>
            <person name="Van Deynze A."/>
            <person name="Kumar P.L."/>
            <person name="Obidiegwu J.E."/>
            <person name="Bhattacharjee R."/>
            <person name="Rokhsar D.S."/>
        </authorList>
    </citation>
    <scope>NUCLEOTIDE SEQUENCE [LARGE SCALE GENOMIC DNA]</scope>
    <source>
        <strain evidence="2">cv. TDa95/00328</strain>
    </source>
</reference>
<dbReference type="Proteomes" id="UP000827976">
    <property type="component" value="Chromosome 18"/>
</dbReference>
<protein>
    <submittedName>
        <fullName evidence="1">Lateral organ boundaries LOB domain-containing protein</fullName>
    </submittedName>
</protein>
<gene>
    <name evidence="1" type="ORF">IHE45_18G009600</name>
</gene>
<accession>A0ACB7U547</accession>
<sequence>MHVGERGDQDGESSNTCGACKHLKKTCARDCIFAPYFDSEQGANNFDKLHKVFGESNVSKILREIPDHHKRLEAINTTVIEAKAYLQQVKVNLQAQVHLKKQILHLQKQLPYLRAQLVALQLSSKLPPPPPSVLMQPQFSVSDLSLSFNQEKQLTDLQAQLRQSQTELAYLQAELARRKCYQNGFPNPFIYPGLIHGGGGHQASSSRPS</sequence>
<proteinExistence type="predicted"/>
<evidence type="ECO:0000313" key="2">
    <source>
        <dbReference type="Proteomes" id="UP000827976"/>
    </source>
</evidence>
<comment type="caution">
    <text evidence="1">The sequence shown here is derived from an EMBL/GenBank/DDBJ whole genome shotgun (WGS) entry which is preliminary data.</text>
</comment>
<organism evidence="1 2">
    <name type="scientific">Dioscorea alata</name>
    <name type="common">Purple yam</name>
    <dbReference type="NCBI Taxonomy" id="55571"/>
    <lineage>
        <taxon>Eukaryota</taxon>
        <taxon>Viridiplantae</taxon>
        <taxon>Streptophyta</taxon>
        <taxon>Embryophyta</taxon>
        <taxon>Tracheophyta</taxon>
        <taxon>Spermatophyta</taxon>
        <taxon>Magnoliopsida</taxon>
        <taxon>Liliopsida</taxon>
        <taxon>Dioscoreales</taxon>
        <taxon>Dioscoreaceae</taxon>
        <taxon>Dioscorea</taxon>
    </lineage>
</organism>
<evidence type="ECO:0000313" key="1">
    <source>
        <dbReference type="EMBL" id="KAH7655430.1"/>
    </source>
</evidence>
<name>A0ACB7U547_DIOAL</name>